<dbReference type="Proteomes" id="UP000187406">
    <property type="component" value="Unassembled WGS sequence"/>
</dbReference>
<gene>
    <name evidence="2" type="ORF">CFOL_v3_03739</name>
</gene>
<dbReference type="InParanoid" id="A0A1Q3AWW2"/>
<sequence length="132" mass="15527">MKINEREQTQIGLMRAYVETQEPSSKEVDDQTLRRFLRAHDLDIEKTSVMFLKYLNWRRTYVVSGSISPSEVPHEIAQNYIFLQGSDKNGRPIVVHLIARSFQHKGGLDEMKRMLLSYGLRRQFYFGALYIQ</sequence>
<keyword evidence="3" id="KW-1185">Reference proteome</keyword>
<evidence type="ECO:0000313" key="3">
    <source>
        <dbReference type="Proteomes" id="UP000187406"/>
    </source>
</evidence>
<comment type="caution">
    <text evidence="2">The sequence shown here is derived from an EMBL/GenBank/DDBJ whole genome shotgun (WGS) entry which is preliminary data.</text>
</comment>
<dbReference type="Gene3D" id="3.40.525.10">
    <property type="entry name" value="CRAL-TRIO lipid binding domain"/>
    <property type="match status" value="1"/>
</dbReference>
<dbReference type="PANTHER" id="PTHR46277:SF19">
    <property type="entry name" value="RANDOM SLUG PROTEIN 5-LIKE"/>
    <property type="match status" value="1"/>
</dbReference>
<feature type="domain" description="CRAL/TRIO N-terminal" evidence="1">
    <location>
        <begin position="29"/>
        <end position="54"/>
    </location>
</feature>
<dbReference type="SUPFAM" id="SSF46938">
    <property type="entry name" value="CRAL/TRIO N-terminal domain"/>
    <property type="match status" value="1"/>
</dbReference>
<dbReference type="InterPro" id="IPR036273">
    <property type="entry name" value="CRAL/TRIO_N_dom_sf"/>
</dbReference>
<dbReference type="SMART" id="SM01100">
    <property type="entry name" value="CRAL_TRIO_N"/>
    <property type="match status" value="1"/>
</dbReference>
<evidence type="ECO:0000259" key="1">
    <source>
        <dbReference type="SMART" id="SM01100"/>
    </source>
</evidence>
<dbReference type="AlphaFoldDB" id="A0A1Q3AWW2"/>
<dbReference type="InterPro" id="IPR011074">
    <property type="entry name" value="CRAL/TRIO_N_dom"/>
</dbReference>
<dbReference type="EMBL" id="BDDD01000137">
    <property type="protein sequence ID" value="GAV60208.1"/>
    <property type="molecule type" value="Genomic_DNA"/>
</dbReference>
<accession>A0A1Q3AWW2</accession>
<name>A0A1Q3AWW2_CEPFO</name>
<organism evidence="2 3">
    <name type="scientific">Cephalotus follicularis</name>
    <name type="common">Albany pitcher plant</name>
    <dbReference type="NCBI Taxonomy" id="3775"/>
    <lineage>
        <taxon>Eukaryota</taxon>
        <taxon>Viridiplantae</taxon>
        <taxon>Streptophyta</taxon>
        <taxon>Embryophyta</taxon>
        <taxon>Tracheophyta</taxon>
        <taxon>Spermatophyta</taxon>
        <taxon>Magnoliopsida</taxon>
        <taxon>eudicotyledons</taxon>
        <taxon>Gunneridae</taxon>
        <taxon>Pentapetalae</taxon>
        <taxon>rosids</taxon>
        <taxon>fabids</taxon>
        <taxon>Oxalidales</taxon>
        <taxon>Cephalotaceae</taxon>
        <taxon>Cephalotus</taxon>
    </lineage>
</organism>
<reference evidence="3" key="1">
    <citation type="submission" date="2016-04" db="EMBL/GenBank/DDBJ databases">
        <title>Cephalotus genome sequencing.</title>
        <authorList>
            <person name="Fukushima K."/>
            <person name="Hasebe M."/>
            <person name="Fang X."/>
        </authorList>
    </citation>
    <scope>NUCLEOTIDE SEQUENCE [LARGE SCALE GENOMIC DNA]</scope>
    <source>
        <strain evidence="3">cv. St1</strain>
    </source>
</reference>
<dbReference type="PANTHER" id="PTHR46277">
    <property type="entry name" value="OS03G0850700 PROTEIN"/>
    <property type="match status" value="1"/>
</dbReference>
<evidence type="ECO:0000313" key="2">
    <source>
        <dbReference type="EMBL" id="GAV60208.1"/>
    </source>
</evidence>
<dbReference type="InterPro" id="IPR036865">
    <property type="entry name" value="CRAL-TRIO_dom_sf"/>
</dbReference>
<dbReference type="OrthoDB" id="1434354at2759"/>
<protein>
    <submittedName>
        <fullName evidence="2">CRAL_TRIO_N domain-containing protein</fullName>
    </submittedName>
</protein>
<proteinExistence type="predicted"/>